<sequence length="44" mass="4480">MELAAAVNQANVHSQNSSKGSSFGVTFGFGQQNGFSFQIGGSKG</sequence>
<feature type="compositionally biased region" description="Polar residues" evidence="1">
    <location>
        <begin position="8"/>
        <end position="20"/>
    </location>
</feature>
<protein>
    <submittedName>
        <fullName evidence="2">Uncharacterized protein</fullName>
    </submittedName>
</protein>
<name>A0A847SAA2_9NEIS</name>
<evidence type="ECO:0000256" key="1">
    <source>
        <dbReference type="SAM" id="MobiDB-lite"/>
    </source>
</evidence>
<comment type="caution">
    <text evidence="2">The sequence shown here is derived from an EMBL/GenBank/DDBJ whole genome shotgun (WGS) entry which is preliminary data.</text>
</comment>
<dbReference type="EMBL" id="JABAIM010000011">
    <property type="protein sequence ID" value="NLR76984.1"/>
    <property type="molecule type" value="Genomic_DNA"/>
</dbReference>
<dbReference type="RefSeq" id="WP_168878661.1">
    <property type="nucleotide sequence ID" value="NZ_JABAIM010000011.1"/>
</dbReference>
<proteinExistence type="predicted"/>
<accession>A0A847SAA2</accession>
<evidence type="ECO:0000313" key="3">
    <source>
        <dbReference type="Proteomes" id="UP000587991"/>
    </source>
</evidence>
<reference evidence="2 3" key="1">
    <citation type="submission" date="2020-04" db="EMBL/GenBank/DDBJ databases">
        <title>Draft genome of Leeia sp. IMCC25680.</title>
        <authorList>
            <person name="Song J."/>
            <person name="Cho J.-C."/>
        </authorList>
    </citation>
    <scope>NUCLEOTIDE SEQUENCE [LARGE SCALE GENOMIC DNA]</scope>
    <source>
        <strain evidence="2 3">IMCC25680</strain>
    </source>
</reference>
<organism evidence="2 3">
    <name type="scientific">Leeia aquatica</name>
    <dbReference type="NCBI Taxonomy" id="2725557"/>
    <lineage>
        <taxon>Bacteria</taxon>
        <taxon>Pseudomonadati</taxon>
        <taxon>Pseudomonadota</taxon>
        <taxon>Betaproteobacteria</taxon>
        <taxon>Neisseriales</taxon>
        <taxon>Leeiaceae</taxon>
        <taxon>Leeia</taxon>
    </lineage>
</organism>
<dbReference type="Proteomes" id="UP000587991">
    <property type="component" value="Unassembled WGS sequence"/>
</dbReference>
<evidence type="ECO:0000313" key="2">
    <source>
        <dbReference type="EMBL" id="NLR76984.1"/>
    </source>
</evidence>
<gene>
    <name evidence="2" type="ORF">HF682_17610</name>
</gene>
<keyword evidence="3" id="KW-1185">Reference proteome</keyword>
<dbReference type="AlphaFoldDB" id="A0A847SAA2"/>
<feature type="non-terminal residue" evidence="2">
    <location>
        <position position="44"/>
    </location>
</feature>
<feature type="region of interest" description="Disordered" evidence="1">
    <location>
        <begin position="1"/>
        <end position="20"/>
    </location>
</feature>